<evidence type="ECO:0000256" key="4">
    <source>
        <dbReference type="ARBA" id="ARBA00022759"/>
    </source>
</evidence>
<keyword evidence="4" id="KW-0255">Endonuclease</keyword>
<comment type="caution">
    <text evidence="8">The sequence shown here is derived from an EMBL/GenBank/DDBJ whole genome shotgun (WGS) entry which is preliminary data.</text>
</comment>
<dbReference type="GO" id="GO:0004519">
    <property type="term" value="F:endonuclease activity"/>
    <property type="evidence" value="ECO:0007669"/>
    <property type="project" value="UniProtKB-KW"/>
</dbReference>
<evidence type="ECO:0000256" key="6">
    <source>
        <dbReference type="ARBA" id="ARBA00022884"/>
    </source>
</evidence>
<dbReference type="PANTHER" id="PTHR34873:SF3">
    <property type="entry name" value="ADDICTION MODULE TOXIN, HICA FAMILY"/>
    <property type="match status" value="1"/>
</dbReference>
<keyword evidence="2" id="KW-1277">Toxin-antitoxin system</keyword>
<dbReference type="GO" id="GO:0003729">
    <property type="term" value="F:mRNA binding"/>
    <property type="evidence" value="ECO:0007669"/>
    <property type="project" value="InterPro"/>
</dbReference>
<proteinExistence type="inferred from homology"/>
<dbReference type="Proteomes" id="UP000177061">
    <property type="component" value="Unassembled WGS sequence"/>
</dbReference>
<evidence type="ECO:0000256" key="7">
    <source>
        <dbReference type="ARBA" id="ARBA00023016"/>
    </source>
</evidence>
<dbReference type="Pfam" id="PF07927">
    <property type="entry name" value="HicA_toxin"/>
    <property type="match status" value="1"/>
</dbReference>
<keyword evidence="5" id="KW-0378">Hydrolase</keyword>
<name>A0A1G2FE03_9BACT</name>
<evidence type="ECO:0000256" key="2">
    <source>
        <dbReference type="ARBA" id="ARBA00022649"/>
    </source>
</evidence>
<gene>
    <name evidence="8" type="ORF">A3J64_02970</name>
</gene>
<evidence type="ECO:0000313" key="9">
    <source>
        <dbReference type="Proteomes" id="UP000177061"/>
    </source>
</evidence>
<evidence type="ECO:0000256" key="5">
    <source>
        <dbReference type="ARBA" id="ARBA00022801"/>
    </source>
</evidence>
<dbReference type="InterPro" id="IPR038570">
    <property type="entry name" value="HicA_sf"/>
</dbReference>
<dbReference type="InterPro" id="IPR012933">
    <property type="entry name" value="HicA_mRNA_interferase"/>
</dbReference>
<dbReference type="PANTHER" id="PTHR34873">
    <property type="entry name" value="SSR1766 PROTEIN"/>
    <property type="match status" value="1"/>
</dbReference>
<comment type="similarity">
    <text evidence="1">Belongs to the HicA mRNA interferase family.</text>
</comment>
<keyword evidence="6" id="KW-0694">RNA-binding</keyword>
<organism evidence="8 9">
    <name type="scientific">Candidatus Portnoybacteria bacterium RIFCSPHIGHO2_12_FULL_38_9</name>
    <dbReference type="NCBI Taxonomy" id="1801997"/>
    <lineage>
        <taxon>Bacteria</taxon>
        <taxon>Candidatus Portnoyibacteriota</taxon>
    </lineage>
</organism>
<dbReference type="STRING" id="1801997.A3J64_02970"/>
<evidence type="ECO:0000256" key="3">
    <source>
        <dbReference type="ARBA" id="ARBA00022722"/>
    </source>
</evidence>
<accession>A0A1G2FE03</accession>
<dbReference type="AlphaFoldDB" id="A0A1G2FE03"/>
<evidence type="ECO:0008006" key="10">
    <source>
        <dbReference type="Google" id="ProtNLM"/>
    </source>
</evidence>
<keyword evidence="3" id="KW-0540">Nuclease</keyword>
<evidence type="ECO:0000256" key="1">
    <source>
        <dbReference type="ARBA" id="ARBA00006620"/>
    </source>
</evidence>
<keyword evidence="7" id="KW-0346">Stress response</keyword>
<reference evidence="8 9" key="1">
    <citation type="journal article" date="2016" name="Nat. Commun.">
        <title>Thousands of microbial genomes shed light on interconnected biogeochemical processes in an aquifer system.</title>
        <authorList>
            <person name="Anantharaman K."/>
            <person name="Brown C.T."/>
            <person name="Hug L.A."/>
            <person name="Sharon I."/>
            <person name="Castelle C.J."/>
            <person name="Probst A.J."/>
            <person name="Thomas B.C."/>
            <person name="Singh A."/>
            <person name="Wilkins M.J."/>
            <person name="Karaoz U."/>
            <person name="Brodie E.L."/>
            <person name="Williams K.H."/>
            <person name="Hubbard S.S."/>
            <person name="Banfield J.F."/>
        </authorList>
    </citation>
    <scope>NUCLEOTIDE SEQUENCE [LARGE SCALE GENOMIC DNA]</scope>
</reference>
<dbReference type="Gene3D" id="3.30.920.30">
    <property type="entry name" value="Hypothetical protein"/>
    <property type="match status" value="1"/>
</dbReference>
<dbReference type="SUPFAM" id="SSF54786">
    <property type="entry name" value="YcfA/nrd intein domain"/>
    <property type="match status" value="1"/>
</dbReference>
<dbReference type="EMBL" id="MHNB01000028">
    <property type="protein sequence ID" value="OGZ36285.1"/>
    <property type="molecule type" value="Genomic_DNA"/>
</dbReference>
<dbReference type="GO" id="GO:0016787">
    <property type="term" value="F:hydrolase activity"/>
    <property type="evidence" value="ECO:0007669"/>
    <property type="project" value="UniProtKB-KW"/>
</dbReference>
<sequence length="77" mass="8907">MPKLLLISGKQAVKCFQNLGYKVVRQKGSHIRLHHPSNHNRFPLTIPKHKTLGKGLLRKLLRDAKISKEEFLDLLEK</sequence>
<protein>
    <recommendedName>
        <fullName evidence="10">Addiction module toxin, HicA family</fullName>
    </recommendedName>
</protein>
<evidence type="ECO:0000313" key="8">
    <source>
        <dbReference type="EMBL" id="OGZ36285.1"/>
    </source>
</evidence>